<dbReference type="Proteomes" id="UP000196258">
    <property type="component" value="Unassembled WGS sequence"/>
</dbReference>
<gene>
    <name evidence="1" type="ORF">B5E91_12065</name>
</gene>
<dbReference type="EMBL" id="NFLB01000016">
    <property type="protein sequence ID" value="OUQ03836.1"/>
    <property type="molecule type" value="Genomic_DNA"/>
</dbReference>
<dbReference type="PANTHER" id="PTHR11669">
    <property type="entry name" value="REPLICATION FACTOR C / DNA POLYMERASE III GAMMA-TAU SUBUNIT"/>
    <property type="match status" value="1"/>
</dbReference>
<reference evidence="2" key="1">
    <citation type="submission" date="2017-04" db="EMBL/GenBank/DDBJ databases">
        <title>Function of individual gut microbiota members based on whole genome sequencing of pure cultures obtained from chicken caecum.</title>
        <authorList>
            <person name="Medvecky M."/>
            <person name="Cejkova D."/>
            <person name="Polansky O."/>
            <person name="Karasova D."/>
            <person name="Kubasova T."/>
            <person name="Cizek A."/>
            <person name="Rychlik I."/>
        </authorList>
    </citation>
    <scope>NUCLEOTIDE SEQUENCE [LARGE SCALE GENOMIC DNA]</scope>
    <source>
        <strain evidence="2">An149</strain>
    </source>
</reference>
<dbReference type="SUPFAM" id="SSF52540">
    <property type="entry name" value="P-loop containing nucleoside triphosphate hydrolases"/>
    <property type="match status" value="1"/>
</dbReference>
<organism evidence="1 2">
    <name type="scientific">Thomasclavelia spiroformis</name>
    <dbReference type="NCBI Taxonomy" id="29348"/>
    <lineage>
        <taxon>Bacteria</taxon>
        <taxon>Bacillati</taxon>
        <taxon>Bacillota</taxon>
        <taxon>Erysipelotrichia</taxon>
        <taxon>Erysipelotrichales</taxon>
        <taxon>Coprobacillaceae</taxon>
        <taxon>Thomasclavelia</taxon>
    </lineage>
</organism>
<dbReference type="RefSeq" id="WP_087258096.1">
    <property type="nucleotide sequence ID" value="NZ_NFLB01000016.1"/>
</dbReference>
<dbReference type="AlphaFoldDB" id="A0A1Y4QF03"/>
<evidence type="ECO:0000313" key="2">
    <source>
        <dbReference type="Proteomes" id="UP000196258"/>
    </source>
</evidence>
<dbReference type="Pfam" id="PF13177">
    <property type="entry name" value="DNA_pol3_delta2"/>
    <property type="match status" value="1"/>
</dbReference>
<accession>A0A1Y4QF03</accession>
<dbReference type="GO" id="GO:0006261">
    <property type="term" value="P:DNA-templated DNA replication"/>
    <property type="evidence" value="ECO:0007669"/>
    <property type="project" value="TreeGrafter"/>
</dbReference>
<sequence length="313" mass="36568">MKEYLREHQPLFYNLIYNEFSQNKIPHAFLLVGNNTEKPLIFLAMSLICDQTLACMQCNDCRKVAQNKYGDIIRLNGKDSSIKKGDIELIQNTFKKSSLEGKAKIYIIENIDYATPEAMNTLLKMLEEPTEGIYALFTTKNKNRILPTVLSRCQVIEIKPDSRENIIKHLIDLDIPNEAAAIISYLSNDLDEAKNLYDERFEYMQVQVKNFIEDLYFKRNNLIINVQTNLLKKYKERNDIKLFLNMLLLAIKDVFHVKHNQKIIFKSSYELFKQINVSDQKIIKQIEIILEAINIIESNVNVALLMDSLMYRL</sequence>
<dbReference type="InterPro" id="IPR050238">
    <property type="entry name" value="DNA_Rep/Repair_Clamp_Loader"/>
</dbReference>
<name>A0A1Y4QF03_9FIRM</name>
<proteinExistence type="predicted"/>
<evidence type="ECO:0008006" key="3">
    <source>
        <dbReference type="Google" id="ProtNLM"/>
    </source>
</evidence>
<evidence type="ECO:0000313" key="1">
    <source>
        <dbReference type="EMBL" id="OUQ03836.1"/>
    </source>
</evidence>
<dbReference type="Gene3D" id="3.40.50.300">
    <property type="entry name" value="P-loop containing nucleotide triphosphate hydrolases"/>
    <property type="match status" value="1"/>
</dbReference>
<dbReference type="InterPro" id="IPR027417">
    <property type="entry name" value="P-loop_NTPase"/>
</dbReference>
<comment type="caution">
    <text evidence="1">The sequence shown here is derived from an EMBL/GenBank/DDBJ whole genome shotgun (WGS) entry which is preliminary data.</text>
</comment>
<protein>
    <recommendedName>
        <fullName evidence="3">DNA polymerase III subunit delta</fullName>
    </recommendedName>
</protein>
<dbReference type="PANTHER" id="PTHR11669:SF8">
    <property type="entry name" value="DNA POLYMERASE III SUBUNIT DELTA"/>
    <property type="match status" value="1"/>
</dbReference>